<dbReference type="Proteomes" id="UP000192917">
    <property type="component" value="Unassembled WGS sequence"/>
</dbReference>
<proteinExistence type="predicted"/>
<protein>
    <submittedName>
        <fullName evidence="2">Cholesterol transport system auxiliary component</fullName>
    </submittedName>
</protein>
<dbReference type="Gene3D" id="3.40.50.10610">
    <property type="entry name" value="ABC-type transport auxiliary lipoprotein component"/>
    <property type="match status" value="1"/>
</dbReference>
<name>A0A1Y6C1H8_9PROT</name>
<dbReference type="InterPro" id="IPR005586">
    <property type="entry name" value="ABC_trans_aux"/>
</dbReference>
<evidence type="ECO:0000313" key="2">
    <source>
        <dbReference type="EMBL" id="SMF39257.1"/>
    </source>
</evidence>
<dbReference type="AlphaFoldDB" id="A0A1Y6C1H8"/>
<dbReference type="RefSeq" id="WP_085123797.1">
    <property type="nucleotide sequence ID" value="NZ_FWZX01000013.1"/>
</dbReference>
<evidence type="ECO:0000259" key="1">
    <source>
        <dbReference type="Pfam" id="PF03886"/>
    </source>
</evidence>
<dbReference type="PROSITE" id="PS51257">
    <property type="entry name" value="PROKAR_LIPOPROTEIN"/>
    <property type="match status" value="1"/>
</dbReference>
<dbReference type="EMBL" id="FWZX01000013">
    <property type="protein sequence ID" value="SMF39257.1"/>
    <property type="molecule type" value="Genomic_DNA"/>
</dbReference>
<accession>A0A1Y6C1H8</accession>
<dbReference type="Pfam" id="PF03886">
    <property type="entry name" value="ABC_trans_aux"/>
    <property type="match status" value="1"/>
</dbReference>
<organism evidence="2 3">
    <name type="scientific">Tistlia consotensis USBA 355</name>
    <dbReference type="NCBI Taxonomy" id="560819"/>
    <lineage>
        <taxon>Bacteria</taxon>
        <taxon>Pseudomonadati</taxon>
        <taxon>Pseudomonadota</taxon>
        <taxon>Alphaproteobacteria</taxon>
        <taxon>Rhodospirillales</taxon>
        <taxon>Rhodovibrionaceae</taxon>
        <taxon>Tistlia</taxon>
    </lineage>
</organism>
<feature type="domain" description="ABC-type transport auxiliary lipoprotein component" evidence="1">
    <location>
        <begin position="47"/>
        <end position="204"/>
    </location>
</feature>
<evidence type="ECO:0000313" key="3">
    <source>
        <dbReference type="Proteomes" id="UP000192917"/>
    </source>
</evidence>
<keyword evidence="3" id="KW-1185">Reference proteome</keyword>
<sequence>MRHNRPNASGLASRRALLLGAGSLLALAGCNSILTDRPPPQLFRLSPKSTYPADLPTVPWQLVLEMPVADAGVNTQRIALVRSANQIEYYARANWTDRAPAMFQTMLIESFENSRRIVSVGRESLGLRADFVLKSELREFQAVYDGAGPPSVRVGLALKLVAMPRREIVAATDVERIAPAAADTLEDVVDAFDTASGHVLKEIVVWVLTAGEKHWLQDHPEGGKAKS</sequence>
<gene>
    <name evidence="2" type="ORF">SAMN05428998_113121</name>
</gene>
<reference evidence="2 3" key="1">
    <citation type="submission" date="2017-04" db="EMBL/GenBank/DDBJ databases">
        <authorList>
            <person name="Afonso C.L."/>
            <person name="Miller P.J."/>
            <person name="Scott M.A."/>
            <person name="Spackman E."/>
            <person name="Goraichik I."/>
            <person name="Dimitrov K.M."/>
            <person name="Suarez D.L."/>
            <person name="Swayne D.E."/>
        </authorList>
    </citation>
    <scope>NUCLEOTIDE SEQUENCE [LARGE SCALE GENOMIC DNA]</scope>
    <source>
        <strain evidence="2 3">USBA 355</strain>
    </source>
</reference>
<dbReference type="SUPFAM" id="SSF159594">
    <property type="entry name" value="XCC0632-like"/>
    <property type="match status" value="1"/>
</dbReference>
<dbReference type="STRING" id="560819.SAMN05428998_113121"/>